<organism evidence="2 3">
    <name type="scientific">Streptomyces halobius</name>
    <dbReference type="NCBI Taxonomy" id="2879846"/>
    <lineage>
        <taxon>Bacteria</taxon>
        <taxon>Bacillati</taxon>
        <taxon>Actinomycetota</taxon>
        <taxon>Actinomycetes</taxon>
        <taxon>Kitasatosporales</taxon>
        <taxon>Streptomycetaceae</taxon>
        <taxon>Streptomyces</taxon>
    </lineage>
</organism>
<name>A0ABY4MAE8_9ACTN</name>
<protein>
    <submittedName>
        <fullName evidence="2">Uncharacterized protein</fullName>
    </submittedName>
</protein>
<feature type="region of interest" description="Disordered" evidence="1">
    <location>
        <begin position="45"/>
        <end position="68"/>
    </location>
</feature>
<dbReference type="Proteomes" id="UP000830115">
    <property type="component" value="Chromosome"/>
</dbReference>
<proteinExistence type="predicted"/>
<evidence type="ECO:0000256" key="1">
    <source>
        <dbReference type="SAM" id="MobiDB-lite"/>
    </source>
</evidence>
<feature type="region of interest" description="Disordered" evidence="1">
    <location>
        <begin position="1"/>
        <end position="21"/>
    </location>
</feature>
<dbReference type="RefSeq" id="WP_248864264.1">
    <property type="nucleotide sequence ID" value="NZ_CP086322.1"/>
</dbReference>
<sequence>MTTVTEAADAPRRTPQARGGISRSVRDSLVVAKRNLIRMLRIPNRARPSQLGFNSGARRSAAWKEQEK</sequence>
<dbReference type="EMBL" id="CP086322">
    <property type="protein sequence ID" value="UQA93385.1"/>
    <property type="molecule type" value="Genomic_DNA"/>
</dbReference>
<accession>A0ABY4MAE8</accession>
<evidence type="ECO:0000313" key="2">
    <source>
        <dbReference type="EMBL" id="UQA93385.1"/>
    </source>
</evidence>
<evidence type="ECO:0000313" key="3">
    <source>
        <dbReference type="Proteomes" id="UP000830115"/>
    </source>
</evidence>
<gene>
    <name evidence="2" type="ORF">K9S39_17400</name>
</gene>
<keyword evidence="3" id="KW-1185">Reference proteome</keyword>
<reference evidence="2" key="1">
    <citation type="submission" date="2021-10" db="EMBL/GenBank/DDBJ databases">
        <title>Streptomyces nigrumlapis sp.nov.,an antimicrobial producing actinobacterium isolated from Black Gobi rocks.</title>
        <authorList>
            <person name="Wen Y."/>
            <person name="Zhang W."/>
            <person name="Liu X.G."/>
        </authorList>
    </citation>
    <scope>NUCLEOTIDE SEQUENCE</scope>
    <source>
        <strain evidence="2">ST13-2-2</strain>
    </source>
</reference>